<dbReference type="SUPFAM" id="SSF47384">
    <property type="entry name" value="Homodimeric domain of signal transducing histidine kinase"/>
    <property type="match status" value="1"/>
</dbReference>
<dbReference type="Proteomes" id="UP000586305">
    <property type="component" value="Unassembled WGS sequence"/>
</dbReference>
<protein>
    <recommendedName>
        <fullName evidence="2">histidine kinase</fullName>
        <ecNumber evidence="2">2.7.13.3</ecNumber>
    </recommendedName>
</protein>
<dbReference type="RefSeq" id="WP_171625697.1">
    <property type="nucleotide sequence ID" value="NZ_JABBPG010000003.1"/>
</dbReference>
<dbReference type="Gene3D" id="1.10.287.130">
    <property type="match status" value="1"/>
</dbReference>
<accession>A0A849VCT8</accession>
<name>A0A849VCT8_9GAMM</name>
<evidence type="ECO:0000313" key="4">
    <source>
        <dbReference type="EMBL" id="NOU50610.1"/>
    </source>
</evidence>
<dbReference type="GO" id="GO:0000155">
    <property type="term" value="F:phosphorelay sensor kinase activity"/>
    <property type="evidence" value="ECO:0007669"/>
    <property type="project" value="InterPro"/>
</dbReference>
<sequence>MQYKSELEEIAHDARKPLNHISMNAELLKIMVDKSISPEEIKKIADQIILSTKECSNTIQKMTKL</sequence>
<evidence type="ECO:0000256" key="2">
    <source>
        <dbReference type="ARBA" id="ARBA00012438"/>
    </source>
</evidence>
<keyword evidence="4" id="KW-0418">Kinase</keyword>
<comment type="caution">
    <text evidence="4">The sequence shown here is derived from an EMBL/GenBank/DDBJ whole genome shotgun (WGS) entry which is preliminary data.</text>
</comment>
<dbReference type="InterPro" id="IPR036097">
    <property type="entry name" value="HisK_dim/P_sf"/>
</dbReference>
<comment type="catalytic activity">
    <reaction evidence="1">
        <text>ATP + protein L-histidine = ADP + protein N-phospho-L-histidine.</text>
        <dbReference type="EC" id="2.7.13.3"/>
    </reaction>
</comment>
<organism evidence="4 5">
    <name type="scientific">Pseudoalteromonas caenipelagi</name>
    <dbReference type="NCBI Taxonomy" id="2726988"/>
    <lineage>
        <taxon>Bacteria</taxon>
        <taxon>Pseudomonadati</taxon>
        <taxon>Pseudomonadota</taxon>
        <taxon>Gammaproteobacteria</taxon>
        <taxon>Alteromonadales</taxon>
        <taxon>Pseudoalteromonadaceae</taxon>
        <taxon>Pseudoalteromonas</taxon>
    </lineage>
</organism>
<evidence type="ECO:0000259" key="3">
    <source>
        <dbReference type="Pfam" id="PF00512"/>
    </source>
</evidence>
<keyword evidence="4" id="KW-0808">Transferase</keyword>
<evidence type="ECO:0000313" key="5">
    <source>
        <dbReference type="Proteomes" id="UP000586305"/>
    </source>
</evidence>
<gene>
    <name evidence="4" type="ORF">HG263_08650</name>
</gene>
<keyword evidence="5" id="KW-1185">Reference proteome</keyword>
<reference evidence="4 5" key="1">
    <citation type="submission" date="2020-04" db="EMBL/GenBank/DDBJ databases">
        <title>Pseudoalteromonas caenipelagi sp. nov., isolated from a tidal flat.</title>
        <authorList>
            <person name="Park S."/>
            <person name="Yoon J.-H."/>
        </authorList>
    </citation>
    <scope>NUCLEOTIDE SEQUENCE [LARGE SCALE GENOMIC DNA]</scope>
    <source>
        <strain evidence="4 5">JBTF-M23</strain>
    </source>
</reference>
<dbReference type="EMBL" id="JABBPG010000003">
    <property type="protein sequence ID" value="NOU50610.1"/>
    <property type="molecule type" value="Genomic_DNA"/>
</dbReference>
<feature type="domain" description="Signal transduction histidine kinase dimerisation/phosphoacceptor" evidence="3">
    <location>
        <begin position="8"/>
        <end position="62"/>
    </location>
</feature>
<dbReference type="AlphaFoldDB" id="A0A849VCT8"/>
<proteinExistence type="predicted"/>
<evidence type="ECO:0000256" key="1">
    <source>
        <dbReference type="ARBA" id="ARBA00000085"/>
    </source>
</evidence>
<dbReference type="EC" id="2.7.13.3" evidence="2"/>
<dbReference type="InterPro" id="IPR003661">
    <property type="entry name" value="HisK_dim/P_dom"/>
</dbReference>
<dbReference type="Pfam" id="PF00512">
    <property type="entry name" value="HisKA"/>
    <property type="match status" value="1"/>
</dbReference>